<dbReference type="Proteomes" id="UP000298180">
    <property type="component" value="Unassembled WGS sequence"/>
</dbReference>
<dbReference type="InterPro" id="IPR013154">
    <property type="entry name" value="ADH-like_N"/>
</dbReference>
<proteinExistence type="inferred from homology"/>
<dbReference type="GO" id="GO:0016616">
    <property type="term" value="F:oxidoreductase activity, acting on the CH-OH group of donors, NAD or NADP as acceptor"/>
    <property type="evidence" value="ECO:0007669"/>
    <property type="project" value="UniProtKB-ARBA"/>
</dbReference>
<dbReference type="InterPro" id="IPR036291">
    <property type="entry name" value="NAD(P)-bd_dom_sf"/>
</dbReference>
<evidence type="ECO:0000256" key="1">
    <source>
        <dbReference type="ARBA" id="ARBA00001947"/>
    </source>
</evidence>
<evidence type="ECO:0000256" key="6">
    <source>
        <dbReference type="RuleBase" id="RU361277"/>
    </source>
</evidence>
<gene>
    <name evidence="8" type="ORF">EZ313_06155</name>
</gene>
<dbReference type="Gene3D" id="3.40.50.720">
    <property type="entry name" value="NAD(P)-binding Rossmann-like Domain"/>
    <property type="match status" value="1"/>
</dbReference>
<evidence type="ECO:0000313" key="9">
    <source>
        <dbReference type="Proteomes" id="UP000298180"/>
    </source>
</evidence>
<dbReference type="SUPFAM" id="SSF50129">
    <property type="entry name" value="GroES-like"/>
    <property type="match status" value="1"/>
</dbReference>
<dbReference type="SMART" id="SM00829">
    <property type="entry name" value="PKS_ER"/>
    <property type="match status" value="1"/>
</dbReference>
<protein>
    <submittedName>
        <fullName evidence="8">L-iditol 2-dehydrogenase</fullName>
    </submittedName>
</protein>
<dbReference type="SUPFAM" id="SSF51735">
    <property type="entry name" value="NAD(P)-binding Rossmann-fold domains"/>
    <property type="match status" value="1"/>
</dbReference>
<comment type="caution">
    <text evidence="8">The sequence shown here is derived from an EMBL/GenBank/DDBJ whole genome shotgun (WGS) entry which is preliminary data.</text>
</comment>
<dbReference type="Gene3D" id="3.90.180.10">
    <property type="entry name" value="Medium-chain alcohol dehydrogenases, catalytic domain"/>
    <property type="match status" value="2"/>
</dbReference>
<dbReference type="PROSITE" id="PS00059">
    <property type="entry name" value="ADH_ZINC"/>
    <property type="match status" value="1"/>
</dbReference>
<dbReference type="CDD" id="cd08269">
    <property type="entry name" value="Zn_ADH9"/>
    <property type="match status" value="1"/>
</dbReference>
<evidence type="ECO:0000256" key="3">
    <source>
        <dbReference type="ARBA" id="ARBA00022723"/>
    </source>
</evidence>
<feature type="domain" description="Enoyl reductase (ER)" evidence="7">
    <location>
        <begin position="7"/>
        <end position="315"/>
    </location>
</feature>
<comment type="cofactor">
    <cofactor evidence="1 6">
        <name>Zn(2+)</name>
        <dbReference type="ChEBI" id="CHEBI:29105"/>
    </cofactor>
</comment>
<sequence length="317" mass="34069">MQACVISAPGQAILQDAPKPEPGPGEVLLQLEGSGVCASSLPLWEGRSWFDYPQAPGAPGHEGWGRIAAVGEGVTGLARGVRVAALSYCAHAEYDIAKADAVVPLPASLDGQAVPGEPLGCTVNIFRRSEIRAGQTVAIVGIGFLGALLTQLAVDAGARVIAISRRPFSLDFARQCGAQETVPMDDHCRVIERVKELTGGRFCERVIECTGLEWPLQLASEISAERGRLVIAGYHQDGMRSVNVQLWNWRGLDVINAHERDPQVYIAGIRAAVDLMARGVLDPRPLYTHRLPLDRLGEALELTRTRPDGFMKALVTA</sequence>
<evidence type="ECO:0000256" key="5">
    <source>
        <dbReference type="ARBA" id="ARBA00023002"/>
    </source>
</evidence>
<evidence type="ECO:0000256" key="2">
    <source>
        <dbReference type="ARBA" id="ARBA00008072"/>
    </source>
</evidence>
<dbReference type="InterPro" id="IPR020843">
    <property type="entry name" value="ER"/>
</dbReference>
<dbReference type="AlphaFoldDB" id="A0A4Z0C803"/>
<dbReference type="InterPro" id="IPR011032">
    <property type="entry name" value="GroES-like_sf"/>
</dbReference>
<dbReference type="EMBL" id="SMLM01000001">
    <property type="protein sequence ID" value="TFZ06225.1"/>
    <property type="molecule type" value="Genomic_DNA"/>
</dbReference>
<reference evidence="8 9" key="1">
    <citation type="submission" date="2019-03" db="EMBL/GenBank/DDBJ databases">
        <title>Ramlibacter henchirensis DSM 14656, whole genome shotgun sequence.</title>
        <authorList>
            <person name="Zhang X."/>
            <person name="Feng G."/>
            <person name="Zhu H."/>
        </authorList>
    </citation>
    <scope>NUCLEOTIDE SEQUENCE [LARGE SCALE GENOMIC DNA]</scope>
    <source>
        <strain evidence="8 9">DSM 14656</strain>
    </source>
</reference>
<accession>A0A4Z0C803</accession>
<dbReference type="InterPro" id="IPR002328">
    <property type="entry name" value="ADH_Zn_CS"/>
</dbReference>
<evidence type="ECO:0000259" key="7">
    <source>
        <dbReference type="SMART" id="SM00829"/>
    </source>
</evidence>
<dbReference type="Pfam" id="PF08240">
    <property type="entry name" value="ADH_N"/>
    <property type="match status" value="1"/>
</dbReference>
<dbReference type="GO" id="GO:0008270">
    <property type="term" value="F:zinc ion binding"/>
    <property type="evidence" value="ECO:0007669"/>
    <property type="project" value="InterPro"/>
</dbReference>
<evidence type="ECO:0000313" key="8">
    <source>
        <dbReference type="EMBL" id="TFZ06225.1"/>
    </source>
</evidence>
<dbReference type="PANTHER" id="PTHR43350">
    <property type="entry name" value="NAD-DEPENDENT ALCOHOL DEHYDROGENASE"/>
    <property type="match status" value="1"/>
</dbReference>
<keyword evidence="3 6" id="KW-0479">Metal-binding</keyword>
<keyword evidence="4 6" id="KW-0862">Zinc</keyword>
<dbReference type="Pfam" id="PF00107">
    <property type="entry name" value="ADH_zinc_N"/>
    <property type="match status" value="1"/>
</dbReference>
<comment type="similarity">
    <text evidence="2 6">Belongs to the zinc-containing alcohol dehydrogenase family.</text>
</comment>
<evidence type="ECO:0000256" key="4">
    <source>
        <dbReference type="ARBA" id="ARBA00022833"/>
    </source>
</evidence>
<name>A0A4Z0C803_9BURK</name>
<dbReference type="PANTHER" id="PTHR43350:SF17">
    <property type="entry name" value="NAD-DEPENDENT ALCOHOL DEHYDROGENASE"/>
    <property type="match status" value="1"/>
</dbReference>
<dbReference type="RefSeq" id="WP_135262312.1">
    <property type="nucleotide sequence ID" value="NZ_SMLM01000001.1"/>
</dbReference>
<dbReference type="OrthoDB" id="9801953at2"/>
<keyword evidence="9" id="KW-1185">Reference proteome</keyword>
<dbReference type="InterPro" id="IPR013149">
    <property type="entry name" value="ADH-like_C"/>
</dbReference>
<organism evidence="8 9">
    <name type="scientific">Ramlibacter henchirensis</name>
    <dbReference type="NCBI Taxonomy" id="204072"/>
    <lineage>
        <taxon>Bacteria</taxon>
        <taxon>Pseudomonadati</taxon>
        <taxon>Pseudomonadota</taxon>
        <taxon>Betaproteobacteria</taxon>
        <taxon>Burkholderiales</taxon>
        <taxon>Comamonadaceae</taxon>
        <taxon>Ramlibacter</taxon>
    </lineage>
</organism>
<keyword evidence="5" id="KW-0560">Oxidoreductase</keyword>